<sequence length="232" mass="25547">MTDTFKEEWMTGPEGHQFYTRTYAAPAVPSAIILFVHGFAEHIGRYEHIHSKYPTRNITLFTFDQRGYGRTALDVAHRSKDSAYGKTNWTWQMGDIEHFATYLAKEHPGVPLFLMGHSMGGGLVLAYFTRPSAPPSGEGVKLFSGVISCSPFLTLTTPKPKLLRWTGAKLASLAPYTPFPADPGVEFLSRDPAAKVAYWKDPLIKRIGTLKGLDDMLTGVGGTALDRIPSLG</sequence>
<dbReference type="EMBL" id="SGPJ01000147">
    <property type="protein sequence ID" value="THG97829.1"/>
    <property type="molecule type" value="Genomic_DNA"/>
</dbReference>
<dbReference type="InterPro" id="IPR029058">
    <property type="entry name" value="AB_hydrolase_fold"/>
</dbReference>
<reference evidence="2 3" key="1">
    <citation type="submission" date="2019-02" db="EMBL/GenBank/DDBJ databases">
        <title>Genome sequencing of the rare red list fungi Phlebia centrifuga.</title>
        <authorList>
            <person name="Buettner E."/>
            <person name="Kellner H."/>
        </authorList>
    </citation>
    <scope>NUCLEOTIDE SEQUENCE [LARGE SCALE GENOMIC DNA]</scope>
    <source>
        <strain evidence="2 3">DSM 108282</strain>
    </source>
</reference>
<name>A0A4S4KMA4_9APHY</name>
<organism evidence="2 3">
    <name type="scientific">Hermanssonia centrifuga</name>
    <dbReference type="NCBI Taxonomy" id="98765"/>
    <lineage>
        <taxon>Eukaryota</taxon>
        <taxon>Fungi</taxon>
        <taxon>Dikarya</taxon>
        <taxon>Basidiomycota</taxon>
        <taxon>Agaricomycotina</taxon>
        <taxon>Agaricomycetes</taxon>
        <taxon>Polyporales</taxon>
        <taxon>Meruliaceae</taxon>
        <taxon>Hermanssonia</taxon>
    </lineage>
</organism>
<dbReference type="PANTHER" id="PTHR11614">
    <property type="entry name" value="PHOSPHOLIPASE-RELATED"/>
    <property type="match status" value="1"/>
</dbReference>
<dbReference type="Pfam" id="PF12146">
    <property type="entry name" value="Hydrolase_4"/>
    <property type="match status" value="1"/>
</dbReference>
<accession>A0A4S4KMA4</accession>
<dbReference type="InterPro" id="IPR022742">
    <property type="entry name" value="Hydrolase_4"/>
</dbReference>
<evidence type="ECO:0000313" key="2">
    <source>
        <dbReference type="EMBL" id="THG97829.1"/>
    </source>
</evidence>
<feature type="domain" description="Serine aminopeptidase S33" evidence="1">
    <location>
        <begin position="29"/>
        <end position="218"/>
    </location>
</feature>
<dbReference type="SUPFAM" id="SSF53474">
    <property type="entry name" value="alpha/beta-Hydrolases"/>
    <property type="match status" value="1"/>
</dbReference>
<protein>
    <recommendedName>
        <fullName evidence="1">Serine aminopeptidase S33 domain-containing protein</fullName>
    </recommendedName>
</protein>
<gene>
    <name evidence="2" type="ORF">EW026_g4246</name>
</gene>
<evidence type="ECO:0000259" key="1">
    <source>
        <dbReference type="Pfam" id="PF12146"/>
    </source>
</evidence>
<proteinExistence type="predicted"/>
<keyword evidence="3" id="KW-1185">Reference proteome</keyword>
<dbReference type="InterPro" id="IPR051044">
    <property type="entry name" value="MAG_DAG_Lipase"/>
</dbReference>
<dbReference type="Gene3D" id="3.40.50.1820">
    <property type="entry name" value="alpha/beta hydrolase"/>
    <property type="match status" value="1"/>
</dbReference>
<comment type="caution">
    <text evidence="2">The sequence shown here is derived from an EMBL/GenBank/DDBJ whole genome shotgun (WGS) entry which is preliminary data.</text>
</comment>
<evidence type="ECO:0000313" key="3">
    <source>
        <dbReference type="Proteomes" id="UP000309038"/>
    </source>
</evidence>
<dbReference type="Proteomes" id="UP000309038">
    <property type="component" value="Unassembled WGS sequence"/>
</dbReference>
<dbReference type="AlphaFoldDB" id="A0A4S4KMA4"/>